<feature type="chain" id="PRO_5036766813" description="Right handed beta helix region" evidence="1">
    <location>
        <begin position="36"/>
        <end position="519"/>
    </location>
</feature>
<evidence type="ECO:0000256" key="1">
    <source>
        <dbReference type="SAM" id="SignalP"/>
    </source>
</evidence>
<proteinExistence type="predicted"/>
<dbReference type="InterPro" id="IPR011050">
    <property type="entry name" value="Pectin_lyase_fold/virulence"/>
</dbReference>
<dbReference type="SUPFAM" id="SSF51126">
    <property type="entry name" value="Pectin lyase-like"/>
    <property type="match status" value="1"/>
</dbReference>
<protein>
    <recommendedName>
        <fullName evidence="4">Right handed beta helix region</fullName>
    </recommendedName>
</protein>
<comment type="caution">
    <text evidence="2">The sequence shown here is derived from an EMBL/GenBank/DDBJ whole genome shotgun (WGS) entry which is preliminary data.</text>
</comment>
<dbReference type="Proteomes" id="UP000616201">
    <property type="component" value="Unassembled WGS sequence"/>
</dbReference>
<evidence type="ECO:0000313" key="2">
    <source>
        <dbReference type="EMBL" id="MBE8714122.1"/>
    </source>
</evidence>
<keyword evidence="1" id="KW-0732">Signal</keyword>
<keyword evidence="3" id="KW-1185">Reference proteome</keyword>
<gene>
    <name evidence="2" type="ORF">C4F49_10555</name>
</gene>
<reference evidence="2" key="1">
    <citation type="submission" date="2018-02" db="EMBL/GenBank/DDBJ databases">
        <authorList>
            <person name="Vasarhelyi B.M."/>
            <person name="Deshmukh S."/>
            <person name="Balint B."/>
            <person name="Kukolya J."/>
        </authorList>
    </citation>
    <scope>NUCLEOTIDE SEQUENCE</scope>
    <source>
        <strain evidence="2">KB22</strain>
    </source>
</reference>
<dbReference type="EMBL" id="PRDK01000005">
    <property type="protein sequence ID" value="MBE8714122.1"/>
    <property type="molecule type" value="Genomic_DNA"/>
</dbReference>
<organism evidence="2 3">
    <name type="scientific">Sphingobacterium hungaricum</name>
    <dbReference type="NCBI Taxonomy" id="2082723"/>
    <lineage>
        <taxon>Bacteria</taxon>
        <taxon>Pseudomonadati</taxon>
        <taxon>Bacteroidota</taxon>
        <taxon>Sphingobacteriia</taxon>
        <taxon>Sphingobacteriales</taxon>
        <taxon>Sphingobacteriaceae</taxon>
        <taxon>Sphingobacterium</taxon>
    </lineage>
</organism>
<dbReference type="AlphaFoldDB" id="A0A928V0B3"/>
<feature type="signal peptide" evidence="1">
    <location>
        <begin position="1"/>
        <end position="35"/>
    </location>
</feature>
<accession>A0A928V0B3</accession>
<evidence type="ECO:0008006" key="4">
    <source>
        <dbReference type="Google" id="ProtNLM"/>
    </source>
</evidence>
<sequence length="519" mass="58097">MNVMIASKKITHRFFKSYFLFILLIATLANGNASANTSLFKTESLQALIDVATKNKTTLVLKTNSQYLVSKPLRITCSIEGNGATVTVNSDAVVGVEISSNNLVINSLNISGARLKMIDLKANNVTISRCHFSTKSYFVLLRIGGHNTKLLNSTLENYYKSRFQYAIKSQDKIPINGLVVENCKIYGGVYMENLTKNKYGGYSFRENSFEVNYSHAVQNINNQHDGFRFAGIDGITFLDNIINFKDVNRGFKFTDAEAGLKGRTQSNNPTTNILFSGNKITSVSKNGKQLFDFYDGTAIASISNNIISSKGHTTIFEDKTTMSLPSSRKLIVSKNKIYFDFRICYYRGATKKTQLKNNVSISFIDNDFFYTGNVQASSKIQRSGSNKDFKLEYLIYVRSLNNFEFVSNRLNTDSPANSFSNSRVIFINDVSKSNVENNKISGGISFQKEGVNDDLRFVNNTIDEISLPTVIDLKSSQKNIKLDNHISFEGNQVKMKSKNIKIINSSSESTMMKANKISY</sequence>
<evidence type="ECO:0000313" key="3">
    <source>
        <dbReference type="Proteomes" id="UP000616201"/>
    </source>
</evidence>
<name>A0A928V0B3_9SPHI</name>